<comment type="similarity">
    <text evidence="2 9 12 13">Belongs to the peptidase C12 family.</text>
</comment>
<dbReference type="Gene3D" id="1.20.58.860">
    <property type="match status" value="1"/>
</dbReference>
<comment type="subunit">
    <text evidence="8">Catalytic component of the polycomb repressive deubiquitinase (PR-DUB) complex, at least composed of caly/calypso, Asx and sba (MBD5/6 homolog). The PR-DUB complex associates with nucleosomes to mediate deubiquitination of histone H2AK118ub1 substrates; the association requires the positively charged C-terminal tail of caly, probably due to direct binding of DNA. Interacts (via ULD domain) with Asx (via DEUBAD domain); the interaction produces a stable heterodimer with a composite binding site for ubiquitin. Homodimerizes (via coiled-coil hinge-region between the UCH and ULD domains) to mediate assembly of 2 copies of the caly-Asx heterodimer into a bisymmetric tetramer; dimerization enhances PR-DUB association with nucleosomes.</text>
</comment>
<dbReference type="InterPro" id="IPR036959">
    <property type="entry name" value="Peptidase_C12_UCH_sf"/>
</dbReference>
<dbReference type="GO" id="GO:0005737">
    <property type="term" value="C:cytoplasm"/>
    <property type="evidence" value="ECO:0007669"/>
    <property type="project" value="TreeGrafter"/>
</dbReference>
<dbReference type="EMBL" id="GGMR01000548">
    <property type="protein sequence ID" value="MBY13167.1"/>
    <property type="molecule type" value="Transcribed_RNA"/>
</dbReference>
<evidence type="ECO:0000256" key="13">
    <source>
        <dbReference type="RuleBase" id="RU361215"/>
    </source>
</evidence>
<evidence type="ECO:0000256" key="10">
    <source>
        <dbReference type="PIRSR" id="PIRSR038120-1"/>
    </source>
</evidence>
<dbReference type="FunFam" id="3.40.532.10:FF:000009">
    <property type="entry name" value="Ubiquitin carboxyl-terminal hydrolase"/>
    <property type="match status" value="1"/>
</dbReference>
<dbReference type="PIRSF" id="PIRSF038120">
    <property type="entry name" value="Ubiquitinyl_hydrolase_UCH37"/>
    <property type="match status" value="1"/>
</dbReference>
<sequence length="322" mass="36829">MSDSVGWCLIESDPGVFTELIRELGVTGAQVEELWTLDSSLFEAIKPVHGLIFLFRWIGEDQPDGQIVRDSRIERLFFAKQVINNACATQAILSVLFNCRHPDIELGTTLSEFKEFSQKFDANMKGLALSNSQKIRSVHNSFGRSNSIFEFDDTSKPKSKDDEAYHFVAIVPIDGRLYELDGLKEGPIDLGLIKPNTDWVEAAKPFIEKRINKYKEGEVHFNLMAVVSDRKLILEQRLLSLKTEELDEATKISEETNIRMKIADEEDKMKRYKIENARRKHNYLPLIVEILKLLAKDGKLVPLYERAKAKTLEKEKQKIGKA</sequence>
<evidence type="ECO:0000256" key="6">
    <source>
        <dbReference type="ARBA" id="ARBA00022807"/>
    </source>
</evidence>
<dbReference type="PROSITE" id="PS52048">
    <property type="entry name" value="UCH_DOMAIN"/>
    <property type="match status" value="1"/>
</dbReference>
<dbReference type="Pfam" id="PF18031">
    <property type="entry name" value="UCH_C"/>
    <property type="match status" value="1"/>
</dbReference>
<feature type="site" description="Transition state stabilizer" evidence="12">
    <location>
        <position position="81"/>
    </location>
</feature>
<dbReference type="PANTHER" id="PTHR10589">
    <property type="entry name" value="UBIQUITIN CARBOXYL-TERMINAL HYDROLASE"/>
    <property type="match status" value="1"/>
</dbReference>
<evidence type="ECO:0000256" key="3">
    <source>
        <dbReference type="ARBA" id="ARBA00022670"/>
    </source>
</evidence>
<comment type="catalytic activity">
    <reaction evidence="1 9 12 13">
        <text>Thiol-dependent hydrolysis of ester, thioester, amide, peptide and isopeptide bonds formed by the C-terminal Gly of ubiquitin (a 76-residue protein attached to proteins as an intracellular targeting signal).</text>
        <dbReference type="EC" id="3.4.19.12"/>
    </reaction>
</comment>
<keyword evidence="3 9" id="KW-0645">Protease</keyword>
<name>A0A2S2N7L7_SCHGA</name>
<dbReference type="AlphaFoldDB" id="A0A2S2N7L7"/>
<protein>
    <recommendedName>
        <fullName evidence="9 13">Ubiquitin carboxyl-terminal hydrolase</fullName>
        <ecNumber evidence="9 13">3.4.19.12</ecNumber>
    </recommendedName>
</protein>
<evidence type="ECO:0000256" key="5">
    <source>
        <dbReference type="ARBA" id="ARBA00022801"/>
    </source>
</evidence>
<feature type="site" description="Important for enzyme activity" evidence="11 12">
    <location>
        <position position="181"/>
    </location>
</feature>
<keyword evidence="5 9" id="KW-0378">Hydrolase</keyword>
<dbReference type="EC" id="3.4.19.12" evidence="9 13"/>
<evidence type="ECO:0000256" key="2">
    <source>
        <dbReference type="ARBA" id="ARBA00009326"/>
    </source>
</evidence>
<evidence type="ECO:0000259" key="14">
    <source>
        <dbReference type="PROSITE" id="PS52048"/>
    </source>
</evidence>
<dbReference type="Gene3D" id="3.40.532.10">
    <property type="entry name" value="Peptidase C12, ubiquitin carboxyl-terminal hydrolase"/>
    <property type="match status" value="1"/>
</dbReference>
<dbReference type="SUPFAM" id="SSF54001">
    <property type="entry name" value="Cysteine proteinases"/>
    <property type="match status" value="1"/>
</dbReference>
<feature type="domain" description="UCH catalytic" evidence="14">
    <location>
        <begin position="6"/>
        <end position="228"/>
    </location>
</feature>
<proteinExistence type="inferred from homology"/>
<dbReference type="GO" id="GO:0006511">
    <property type="term" value="P:ubiquitin-dependent protein catabolic process"/>
    <property type="evidence" value="ECO:0007669"/>
    <property type="project" value="UniProtKB-UniRule"/>
</dbReference>
<dbReference type="PRINTS" id="PR00707">
    <property type="entry name" value="UBCTHYDRLASE"/>
</dbReference>
<keyword evidence="6 9" id="KW-0788">Thiol protease</keyword>
<gene>
    <name evidence="15" type="primary">Uchl5</name>
    <name evidence="15" type="ORF">g.34028</name>
</gene>
<evidence type="ECO:0000256" key="4">
    <source>
        <dbReference type="ARBA" id="ARBA00022786"/>
    </source>
</evidence>
<keyword evidence="4 9" id="KW-0833">Ubl conjugation pathway</keyword>
<accession>A0A2S2N7L7</accession>
<evidence type="ECO:0000256" key="11">
    <source>
        <dbReference type="PIRSR" id="PIRSR038120-2"/>
    </source>
</evidence>
<dbReference type="InterPro" id="IPR017390">
    <property type="entry name" value="Ubiquitinyl_hydrolase_UCH37"/>
</dbReference>
<dbReference type="CDD" id="cd09617">
    <property type="entry name" value="Peptidase_C12_UCH37_BAP1"/>
    <property type="match status" value="1"/>
</dbReference>
<dbReference type="InterPro" id="IPR001578">
    <property type="entry name" value="Peptidase_C12_UCH"/>
</dbReference>
<comment type="function">
    <text evidence="7">Catalytic component of the polycomb repressive deubiquitinase (PR-DUB) complex, a complex that specifically mediates deubiquitination of histone H2A monoubiquitinated at 'Lys-119' (H2AK118ub1). Mediates bisymmetric organization of the PR-DUB complex and is involved in association with nucleosomes to mediate deubiquitination. Does not deubiquitinate monoubiquitinated histone H2B. Required to maintain the transcriptionally repressive state of homeotic genes throughout development. The PR-DUB complex has weak or no activity toward 'Lys-48'- and 'Lys-63'-linked polyubiquitin chains. Polycomb group (PcG) protein.</text>
</comment>
<feature type="active site" description="Nucleophile" evidence="10 12">
    <location>
        <position position="87"/>
    </location>
</feature>
<dbReference type="PANTHER" id="PTHR10589:SF16">
    <property type="entry name" value="UBIQUITIN CARBOXYL-TERMINAL HYDROLASE ISOZYME L5"/>
    <property type="match status" value="1"/>
</dbReference>
<dbReference type="InterPro" id="IPR038765">
    <property type="entry name" value="Papain-like_cys_pep_sf"/>
</dbReference>
<evidence type="ECO:0000256" key="1">
    <source>
        <dbReference type="ARBA" id="ARBA00000707"/>
    </source>
</evidence>
<organism evidence="15">
    <name type="scientific">Schizaphis graminum</name>
    <name type="common">Green bug aphid</name>
    <dbReference type="NCBI Taxonomy" id="13262"/>
    <lineage>
        <taxon>Eukaryota</taxon>
        <taxon>Metazoa</taxon>
        <taxon>Ecdysozoa</taxon>
        <taxon>Arthropoda</taxon>
        <taxon>Hexapoda</taxon>
        <taxon>Insecta</taxon>
        <taxon>Pterygota</taxon>
        <taxon>Neoptera</taxon>
        <taxon>Paraneoptera</taxon>
        <taxon>Hemiptera</taxon>
        <taxon>Sternorrhyncha</taxon>
        <taxon>Aphidomorpha</taxon>
        <taxon>Aphidoidea</taxon>
        <taxon>Aphididae</taxon>
        <taxon>Aphidini</taxon>
        <taxon>Schizaphis</taxon>
    </lineage>
</organism>
<evidence type="ECO:0000256" key="8">
    <source>
        <dbReference type="ARBA" id="ARBA00049710"/>
    </source>
</evidence>
<evidence type="ECO:0000256" key="12">
    <source>
        <dbReference type="PROSITE-ProRule" id="PRU01393"/>
    </source>
</evidence>
<evidence type="ECO:0000256" key="7">
    <source>
        <dbReference type="ARBA" id="ARBA00046227"/>
    </source>
</evidence>
<feature type="active site" description="Proton donor" evidence="10 12">
    <location>
        <position position="166"/>
    </location>
</feature>
<evidence type="ECO:0000313" key="15">
    <source>
        <dbReference type="EMBL" id="MBY13167.1"/>
    </source>
</evidence>
<dbReference type="Pfam" id="PF01088">
    <property type="entry name" value="Peptidase_C12"/>
    <property type="match status" value="1"/>
</dbReference>
<dbReference type="InterPro" id="IPR041507">
    <property type="entry name" value="UCH_C"/>
</dbReference>
<dbReference type="PROSITE" id="PS52049">
    <property type="entry name" value="ULD"/>
    <property type="match status" value="1"/>
</dbReference>
<evidence type="ECO:0000256" key="9">
    <source>
        <dbReference type="PIRNR" id="PIRNR038120"/>
    </source>
</evidence>
<dbReference type="GO" id="GO:0016579">
    <property type="term" value="P:protein deubiquitination"/>
    <property type="evidence" value="ECO:0007669"/>
    <property type="project" value="InterPro"/>
</dbReference>
<dbReference type="GO" id="GO:0004843">
    <property type="term" value="F:cysteine-type deubiquitinase activity"/>
    <property type="evidence" value="ECO:0007669"/>
    <property type="project" value="UniProtKB-UniRule"/>
</dbReference>
<reference evidence="15" key="1">
    <citation type="submission" date="2018-04" db="EMBL/GenBank/DDBJ databases">
        <title>Transcriptome of Schizaphis graminum biotype I.</title>
        <authorList>
            <person name="Scully E.D."/>
            <person name="Geib S.M."/>
            <person name="Palmer N.A."/>
            <person name="Koch K."/>
            <person name="Bradshaw J."/>
            <person name="Heng-Moss T."/>
            <person name="Sarath G."/>
        </authorList>
    </citation>
    <scope>NUCLEOTIDE SEQUENCE</scope>
</reference>